<accession>A0A5B8IDK2</accession>
<dbReference type="Pfam" id="PF01243">
    <property type="entry name" value="PNPOx_N"/>
    <property type="match status" value="1"/>
</dbReference>
<dbReference type="InterPro" id="IPR012349">
    <property type="entry name" value="Split_barrel_FMN-bd"/>
</dbReference>
<dbReference type="InterPro" id="IPR052019">
    <property type="entry name" value="F420H2_bilvrd_red/Heme_oxyg"/>
</dbReference>
<evidence type="ECO:0000313" key="3">
    <source>
        <dbReference type="EMBL" id="QDY76468.1"/>
    </source>
</evidence>
<dbReference type="OrthoDB" id="157302at2"/>
<dbReference type="AlphaFoldDB" id="A0A5B8IDK2"/>
<protein>
    <submittedName>
        <fullName evidence="3">Pyridoxamine 5'-phosphate oxidase family protein</fullName>
    </submittedName>
</protein>
<dbReference type="GO" id="GO:0005829">
    <property type="term" value="C:cytosol"/>
    <property type="evidence" value="ECO:0007669"/>
    <property type="project" value="TreeGrafter"/>
</dbReference>
<dbReference type="SUPFAM" id="SSF50475">
    <property type="entry name" value="FMN-binding split barrel"/>
    <property type="match status" value="1"/>
</dbReference>
<evidence type="ECO:0000259" key="2">
    <source>
        <dbReference type="Pfam" id="PF01243"/>
    </source>
</evidence>
<sequence length="172" mass="18469">MTPRTPLGEIAADFSDPAAEALDWATAELLLAGAEVFWLSSVRPDGRPHVTPLLTIWLDGGLHFCTGTGERKARNLRQNPEVVLTTGTNTLSEGCDLVVEGTAERVTDSAALRTLADAYIAKYGADWTFEVGDGVLDGEGGPALVFRVEPRTVFGFAKDPYAQTRFRFPAAA</sequence>
<gene>
    <name evidence="3" type="ORF">FQU76_07870</name>
</gene>
<evidence type="ECO:0000313" key="4">
    <source>
        <dbReference type="Proteomes" id="UP000320580"/>
    </source>
</evidence>
<dbReference type="Gene3D" id="2.30.110.10">
    <property type="entry name" value="Electron Transport, Fmn-binding Protein, Chain A"/>
    <property type="match status" value="1"/>
</dbReference>
<dbReference type="GO" id="GO:0070967">
    <property type="term" value="F:coenzyme F420 binding"/>
    <property type="evidence" value="ECO:0007669"/>
    <property type="project" value="TreeGrafter"/>
</dbReference>
<name>A0A5B8IDK2_9ACTN</name>
<proteinExistence type="predicted"/>
<dbReference type="PANTHER" id="PTHR35176:SF4">
    <property type="entry name" value="PYRIDOXAMINE 5'-PHOSPHATE OXIDASE-RELATED FMN-BINDING"/>
    <property type="match status" value="1"/>
</dbReference>
<keyword evidence="4" id="KW-1185">Reference proteome</keyword>
<keyword evidence="1" id="KW-0560">Oxidoreductase</keyword>
<dbReference type="GO" id="GO:0016627">
    <property type="term" value="F:oxidoreductase activity, acting on the CH-CH group of donors"/>
    <property type="evidence" value="ECO:0007669"/>
    <property type="project" value="TreeGrafter"/>
</dbReference>
<dbReference type="PANTHER" id="PTHR35176">
    <property type="entry name" value="HEME OXYGENASE HI_0854-RELATED"/>
    <property type="match status" value="1"/>
</dbReference>
<reference evidence="3 4" key="1">
    <citation type="submission" date="2019-07" db="EMBL/GenBank/DDBJ databases">
        <authorList>
            <person name="Zhu P."/>
        </authorList>
    </citation>
    <scope>NUCLEOTIDE SEQUENCE [LARGE SCALE GENOMIC DNA]</scope>
    <source>
        <strain evidence="3 4">SSL-25</strain>
    </source>
</reference>
<dbReference type="InterPro" id="IPR011576">
    <property type="entry name" value="Pyridox_Oxase_N"/>
</dbReference>
<dbReference type="Proteomes" id="UP000320580">
    <property type="component" value="Chromosome"/>
</dbReference>
<dbReference type="RefSeq" id="WP_146479764.1">
    <property type="nucleotide sequence ID" value="NZ_CP042266.1"/>
</dbReference>
<organism evidence="3 4">
    <name type="scientific">Streptomyces qinzhouensis</name>
    <dbReference type="NCBI Taxonomy" id="2599401"/>
    <lineage>
        <taxon>Bacteria</taxon>
        <taxon>Bacillati</taxon>
        <taxon>Actinomycetota</taxon>
        <taxon>Actinomycetes</taxon>
        <taxon>Kitasatosporales</taxon>
        <taxon>Streptomycetaceae</taxon>
        <taxon>Streptomyces</taxon>
    </lineage>
</organism>
<feature type="domain" description="Pyridoxamine 5'-phosphate oxidase N-terminal" evidence="2">
    <location>
        <begin position="30"/>
        <end position="151"/>
    </location>
</feature>
<dbReference type="KEGG" id="sqz:FQU76_07870"/>
<evidence type="ECO:0000256" key="1">
    <source>
        <dbReference type="ARBA" id="ARBA00023002"/>
    </source>
</evidence>
<dbReference type="EMBL" id="CP042266">
    <property type="protein sequence ID" value="QDY76468.1"/>
    <property type="molecule type" value="Genomic_DNA"/>
</dbReference>